<reference evidence="1" key="2">
    <citation type="journal article" name="Front. Microbiol.">
        <title>Degradative Capacity of Two Strains of Rhodonia placenta: From Phenotype to Genotype.</title>
        <authorList>
            <person name="Kolle M."/>
            <person name="Horta M.A.C."/>
            <person name="Nowrousian M."/>
            <person name="Ohm R.A."/>
            <person name="Benz J.P."/>
            <person name="Pilgard A."/>
        </authorList>
    </citation>
    <scope>NUCLEOTIDE SEQUENCE</scope>
    <source>
        <strain evidence="1">FPRL280</strain>
    </source>
</reference>
<protein>
    <submittedName>
        <fullName evidence="1">Uncharacterized protein</fullName>
    </submittedName>
</protein>
<organism evidence="1 2">
    <name type="scientific">Rhodonia placenta</name>
    <dbReference type="NCBI Taxonomy" id="104341"/>
    <lineage>
        <taxon>Eukaryota</taxon>
        <taxon>Fungi</taxon>
        <taxon>Dikarya</taxon>
        <taxon>Basidiomycota</taxon>
        <taxon>Agaricomycotina</taxon>
        <taxon>Agaricomycetes</taxon>
        <taxon>Polyporales</taxon>
        <taxon>Adustoporiaceae</taxon>
        <taxon>Rhodonia</taxon>
    </lineage>
</organism>
<reference evidence="1" key="1">
    <citation type="submission" date="2020-11" db="EMBL/GenBank/DDBJ databases">
        <authorList>
            <person name="Koelle M."/>
            <person name="Horta M.A.C."/>
            <person name="Nowrousian M."/>
            <person name="Ohm R.A."/>
            <person name="Benz P."/>
            <person name="Pilgard A."/>
        </authorList>
    </citation>
    <scope>NUCLEOTIDE SEQUENCE</scope>
    <source>
        <strain evidence="1">FPRL280</strain>
    </source>
</reference>
<gene>
    <name evidence="1" type="ORF">IEO21_06358</name>
</gene>
<proteinExistence type="predicted"/>
<evidence type="ECO:0000313" key="2">
    <source>
        <dbReference type="Proteomes" id="UP000639403"/>
    </source>
</evidence>
<sequence>MIVLFDKLVLCHSAIAPHPLTRSDMFVGCSALRPVPVRINNALVIELAVHGLCNIGR</sequence>
<dbReference type="Proteomes" id="UP000639403">
    <property type="component" value="Unassembled WGS sequence"/>
</dbReference>
<name>A0A8H7U0T0_9APHY</name>
<dbReference type="AlphaFoldDB" id="A0A8H7U0T0"/>
<comment type="caution">
    <text evidence="1">The sequence shown here is derived from an EMBL/GenBank/DDBJ whole genome shotgun (WGS) entry which is preliminary data.</text>
</comment>
<dbReference type="EMBL" id="JADOXO010000140">
    <property type="protein sequence ID" value="KAF9812125.1"/>
    <property type="molecule type" value="Genomic_DNA"/>
</dbReference>
<evidence type="ECO:0000313" key="1">
    <source>
        <dbReference type="EMBL" id="KAF9812125.1"/>
    </source>
</evidence>
<accession>A0A8H7U0T0</accession>